<evidence type="ECO:0000256" key="1">
    <source>
        <dbReference type="SAM" id="MobiDB-lite"/>
    </source>
</evidence>
<dbReference type="GO" id="GO:0005634">
    <property type="term" value="C:nucleus"/>
    <property type="evidence" value="ECO:0007669"/>
    <property type="project" value="TreeGrafter"/>
</dbReference>
<dbReference type="EMBL" id="MTKT01000688">
    <property type="protein sequence ID" value="OWM89090.1"/>
    <property type="molecule type" value="Genomic_DNA"/>
</dbReference>
<proteinExistence type="predicted"/>
<dbReference type="Proteomes" id="UP000197138">
    <property type="component" value="Unassembled WGS sequence"/>
</dbReference>
<reference evidence="3" key="1">
    <citation type="journal article" date="2017" name="Plant J.">
        <title>The pomegranate (Punica granatum L.) genome and the genomics of punicalagin biosynthesis.</title>
        <authorList>
            <person name="Qin G."/>
            <person name="Xu C."/>
            <person name="Ming R."/>
            <person name="Tang H."/>
            <person name="Guyot R."/>
            <person name="Kramer E.M."/>
            <person name="Hu Y."/>
            <person name="Yi X."/>
            <person name="Qi Y."/>
            <person name="Xu X."/>
            <person name="Gao Z."/>
            <person name="Pan H."/>
            <person name="Jian J."/>
            <person name="Tian Y."/>
            <person name="Yue Z."/>
            <person name="Xu Y."/>
        </authorList>
    </citation>
    <scope>NUCLEOTIDE SEQUENCE [LARGE SCALE GENOMIC DNA]</scope>
    <source>
        <strain evidence="3">cv. Dabenzi</strain>
    </source>
</reference>
<accession>A0A218XW83</accession>
<dbReference type="PANTHER" id="PTHR15492:SF1">
    <property type="entry name" value="CYCLIN-D1-BINDING PROTEIN 1"/>
    <property type="match status" value="1"/>
</dbReference>
<evidence type="ECO:0000313" key="3">
    <source>
        <dbReference type="Proteomes" id="UP000197138"/>
    </source>
</evidence>
<dbReference type="AlphaFoldDB" id="A0A218XW83"/>
<sequence>MIRTESLLWGLIDIPPGNPRQVLVTVGFKISMQALRRSPSDRNRVPDLARKVANVFDSLVKCPKTNLAAIGNALALVANEMEIVLREMENKAGSSTGQCDEEPSRSNSEGTPEEERTLAEEIICVVHGVVQLIKELTELVKTWDDADDLPKLIGNMEDLNMLTEVKLGARTELRR</sequence>
<dbReference type="PANTHER" id="PTHR15492">
    <property type="entry name" value="CYCLIN D1-BINDING PROTEIN 1"/>
    <property type="match status" value="1"/>
</dbReference>
<evidence type="ECO:0000313" key="2">
    <source>
        <dbReference type="EMBL" id="OWM89090.1"/>
    </source>
</evidence>
<comment type="caution">
    <text evidence="2">The sequence shown here is derived from an EMBL/GenBank/DDBJ whole genome shotgun (WGS) entry which is preliminary data.</text>
</comment>
<feature type="region of interest" description="Disordered" evidence="1">
    <location>
        <begin position="90"/>
        <end position="114"/>
    </location>
</feature>
<organism evidence="2 3">
    <name type="scientific">Punica granatum</name>
    <name type="common">Pomegranate</name>
    <dbReference type="NCBI Taxonomy" id="22663"/>
    <lineage>
        <taxon>Eukaryota</taxon>
        <taxon>Viridiplantae</taxon>
        <taxon>Streptophyta</taxon>
        <taxon>Embryophyta</taxon>
        <taxon>Tracheophyta</taxon>
        <taxon>Spermatophyta</taxon>
        <taxon>Magnoliopsida</taxon>
        <taxon>eudicotyledons</taxon>
        <taxon>Gunneridae</taxon>
        <taxon>Pentapetalae</taxon>
        <taxon>rosids</taxon>
        <taxon>malvids</taxon>
        <taxon>Myrtales</taxon>
        <taxon>Lythraceae</taxon>
        <taxon>Punica</taxon>
    </lineage>
</organism>
<dbReference type="InterPro" id="IPR026907">
    <property type="entry name" value="GCIP-like"/>
</dbReference>
<gene>
    <name evidence="2" type="ORF">CDL15_Pgr023936</name>
</gene>
<protein>
    <submittedName>
        <fullName evidence="2">Uncharacterized protein</fullName>
    </submittedName>
</protein>
<name>A0A218XW83_PUNGR</name>